<evidence type="ECO:0000256" key="11">
    <source>
        <dbReference type="SAM" id="Phobius"/>
    </source>
</evidence>
<comment type="subcellular location">
    <subcellularLocation>
        <location evidence="1">Endomembrane system</location>
        <topology evidence="1">Multi-pass membrane protein</topology>
    </subcellularLocation>
</comment>
<keyword evidence="10 11" id="KW-0472">Membrane</keyword>
<keyword evidence="3" id="KW-0813">Transport</keyword>
<dbReference type="Gene3D" id="3.40.50.300">
    <property type="entry name" value="P-loop containing nucleotide triphosphate hydrolases"/>
    <property type="match status" value="1"/>
</dbReference>
<accession>A0A1J0MMU3</accession>
<keyword evidence="7" id="KW-0571">Peptide transport</keyword>
<feature type="transmembrane region" description="Helical" evidence="11">
    <location>
        <begin position="71"/>
        <end position="95"/>
    </location>
</feature>
<feature type="transmembrane region" description="Helical" evidence="11">
    <location>
        <begin position="115"/>
        <end position="134"/>
    </location>
</feature>
<evidence type="ECO:0000256" key="3">
    <source>
        <dbReference type="ARBA" id="ARBA00022448"/>
    </source>
</evidence>
<dbReference type="InterPro" id="IPR011527">
    <property type="entry name" value="ABC1_TM_dom"/>
</dbReference>
<dbReference type="PROSITE" id="PS50929">
    <property type="entry name" value="ABC_TM1F"/>
    <property type="match status" value="1"/>
</dbReference>
<protein>
    <submittedName>
        <fullName evidence="14">ATP-binding cassette transporter subfamily B member 9 protein</fullName>
    </submittedName>
</protein>
<dbReference type="PANTHER" id="PTHR43394">
    <property type="entry name" value="ATP-DEPENDENT PERMEASE MDL1, MITOCHONDRIAL"/>
    <property type="match status" value="1"/>
</dbReference>
<dbReference type="GO" id="GO:0016887">
    <property type="term" value="F:ATP hydrolysis activity"/>
    <property type="evidence" value="ECO:0007669"/>
    <property type="project" value="InterPro"/>
</dbReference>
<dbReference type="GO" id="GO:0005765">
    <property type="term" value="C:lysosomal membrane"/>
    <property type="evidence" value="ECO:0007669"/>
    <property type="project" value="InterPro"/>
</dbReference>
<evidence type="ECO:0000256" key="9">
    <source>
        <dbReference type="ARBA" id="ARBA00022989"/>
    </source>
</evidence>
<dbReference type="Gene3D" id="1.20.1560.10">
    <property type="entry name" value="ABC transporter type 1, transmembrane domain"/>
    <property type="match status" value="1"/>
</dbReference>
<evidence type="ECO:0000256" key="10">
    <source>
        <dbReference type="ARBA" id="ARBA00023136"/>
    </source>
</evidence>
<dbReference type="InterPro" id="IPR003439">
    <property type="entry name" value="ABC_transporter-like_ATP-bd"/>
</dbReference>
<keyword evidence="8" id="KW-1278">Translocase</keyword>
<feature type="transmembrane region" description="Helical" evidence="11">
    <location>
        <begin position="267"/>
        <end position="292"/>
    </location>
</feature>
<evidence type="ECO:0000256" key="2">
    <source>
        <dbReference type="ARBA" id="ARBA00006493"/>
    </source>
</evidence>
<name>A0A1J0MMU3_9BILA</name>
<dbReference type="PROSITE" id="PS00211">
    <property type="entry name" value="ABC_TRANSPORTER_1"/>
    <property type="match status" value="1"/>
</dbReference>
<dbReference type="InterPro" id="IPR027417">
    <property type="entry name" value="P-loop_NTPase"/>
</dbReference>
<evidence type="ECO:0000259" key="13">
    <source>
        <dbReference type="PROSITE" id="PS50929"/>
    </source>
</evidence>
<evidence type="ECO:0000313" key="14">
    <source>
        <dbReference type="EMBL" id="APD26527.1"/>
    </source>
</evidence>
<dbReference type="Pfam" id="PF00664">
    <property type="entry name" value="ABC_membrane"/>
    <property type="match status" value="1"/>
</dbReference>
<dbReference type="PANTHER" id="PTHR43394:SF19">
    <property type="entry name" value="ABC TRANSPORTER B FAMILY"/>
    <property type="match status" value="1"/>
</dbReference>
<keyword evidence="7" id="KW-0653">Protein transport</keyword>
<evidence type="ECO:0000256" key="4">
    <source>
        <dbReference type="ARBA" id="ARBA00022692"/>
    </source>
</evidence>
<dbReference type="EMBL" id="KX134748">
    <property type="protein sequence ID" value="APD26527.1"/>
    <property type="molecule type" value="Genomic_DNA"/>
</dbReference>
<dbReference type="InterPro" id="IPR003593">
    <property type="entry name" value="AAA+_ATPase"/>
</dbReference>
<keyword evidence="9 11" id="KW-1133">Transmembrane helix</keyword>
<dbReference type="CDD" id="cd18784">
    <property type="entry name" value="ABC_6TM_ABCB9_like"/>
    <property type="match status" value="1"/>
</dbReference>
<organism evidence="14">
    <name type="scientific">Brachionus koreanus</name>
    <dbReference type="NCBI Taxonomy" id="1199090"/>
    <lineage>
        <taxon>Eukaryota</taxon>
        <taxon>Metazoa</taxon>
        <taxon>Spiralia</taxon>
        <taxon>Gnathifera</taxon>
        <taxon>Rotifera</taxon>
        <taxon>Eurotatoria</taxon>
        <taxon>Monogononta</taxon>
        <taxon>Pseudotrocha</taxon>
        <taxon>Ploima</taxon>
        <taxon>Brachionidae</taxon>
        <taxon>Brachionus</taxon>
    </lineage>
</organism>
<reference evidence="14" key="1">
    <citation type="submission" date="2016-04" db="EMBL/GenBank/DDBJ databases">
        <title>ATP-Binding Cassette transporters in monogonont rotifer Brachionus koreanus.</title>
        <authorList>
            <person name="Jeong C.-B."/>
            <person name="Kang H.-M."/>
            <person name="Lee J.-S."/>
        </authorList>
    </citation>
    <scope>NUCLEOTIDE SEQUENCE</scope>
</reference>
<dbReference type="CDD" id="cd03249">
    <property type="entry name" value="ABC_MTABC3_MDL1_MDL2"/>
    <property type="match status" value="1"/>
</dbReference>
<feature type="transmembrane region" description="Helical" evidence="11">
    <location>
        <begin position="366"/>
        <end position="384"/>
    </location>
</feature>
<dbReference type="AlphaFoldDB" id="A0A1J0MMU3"/>
<keyword evidence="5" id="KW-0547">Nucleotide-binding</keyword>
<dbReference type="InterPro" id="IPR017871">
    <property type="entry name" value="ABC_transporter-like_CS"/>
</dbReference>
<dbReference type="SUPFAM" id="SSF90123">
    <property type="entry name" value="ABC transporter transmembrane region"/>
    <property type="match status" value="1"/>
</dbReference>
<dbReference type="PROSITE" id="PS50893">
    <property type="entry name" value="ABC_TRANSPORTER_2"/>
    <property type="match status" value="1"/>
</dbReference>
<dbReference type="Pfam" id="PF00005">
    <property type="entry name" value="ABC_tran"/>
    <property type="match status" value="1"/>
</dbReference>
<feature type="transmembrane region" description="Helical" evidence="11">
    <location>
        <begin position="223"/>
        <end position="247"/>
    </location>
</feature>
<evidence type="ECO:0000256" key="1">
    <source>
        <dbReference type="ARBA" id="ARBA00004127"/>
    </source>
</evidence>
<feature type="domain" description="ABC transmembrane type-1" evidence="13">
    <location>
        <begin position="227"/>
        <end position="509"/>
    </location>
</feature>
<comment type="similarity">
    <text evidence="2">Belongs to the ABC transporter superfamily. ABCB family. MHC peptide exporter (TC 3.A.1.209) subfamily.</text>
</comment>
<dbReference type="GO" id="GO:0015421">
    <property type="term" value="F:ABC-type oligopeptide transporter activity"/>
    <property type="evidence" value="ECO:0007669"/>
    <property type="project" value="TreeGrafter"/>
</dbReference>
<keyword evidence="6 14" id="KW-0067">ATP-binding</keyword>
<feature type="transmembrane region" description="Helical" evidence="11">
    <location>
        <begin position="146"/>
        <end position="170"/>
    </location>
</feature>
<dbReference type="FunFam" id="1.20.1560.10:FF:000215">
    <property type="entry name" value="ABC transporter B family member 4"/>
    <property type="match status" value="1"/>
</dbReference>
<feature type="transmembrane region" description="Helical" evidence="11">
    <location>
        <begin position="31"/>
        <end position="51"/>
    </location>
</feature>
<proteinExistence type="inferred from homology"/>
<dbReference type="SMART" id="SM00382">
    <property type="entry name" value="AAA"/>
    <property type="match status" value="1"/>
</dbReference>
<evidence type="ECO:0000256" key="6">
    <source>
        <dbReference type="ARBA" id="ARBA00022840"/>
    </source>
</evidence>
<dbReference type="GO" id="GO:0005524">
    <property type="term" value="F:ATP binding"/>
    <property type="evidence" value="ECO:0007669"/>
    <property type="project" value="UniProtKB-KW"/>
</dbReference>
<dbReference type="FunFam" id="3.40.50.300:FF:000140">
    <property type="entry name" value="Lipid A export ATP-binding/permease protein MsbA"/>
    <property type="match status" value="1"/>
</dbReference>
<evidence type="ECO:0000259" key="12">
    <source>
        <dbReference type="PROSITE" id="PS50893"/>
    </source>
</evidence>
<evidence type="ECO:0000256" key="5">
    <source>
        <dbReference type="ARBA" id="ARBA00022741"/>
    </source>
</evidence>
<dbReference type="SUPFAM" id="SSF52540">
    <property type="entry name" value="P-loop containing nucleoside triphosphate hydrolases"/>
    <property type="match status" value="1"/>
</dbReference>
<dbReference type="GO" id="GO:0012505">
    <property type="term" value="C:endomembrane system"/>
    <property type="evidence" value="ECO:0007669"/>
    <property type="project" value="UniProtKB-SubCell"/>
</dbReference>
<dbReference type="InterPro" id="IPR036640">
    <property type="entry name" value="ABC1_TM_sf"/>
</dbReference>
<dbReference type="InterPro" id="IPR030254">
    <property type="entry name" value="ABCB9_6-TMD"/>
</dbReference>
<dbReference type="GO" id="GO:0015440">
    <property type="term" value="F:ABC-type peptide transporter activity"/>
    <property type="evidence" value="ECO:0007669"/>
    <property type="project" value="InterPro"/>
</dbReference>
<dbReference type="PIRSF" id="PIRSF002773">
    <property type="entry name" value="ABC_prm/ATPase_B"/>
    <property type="match status" value="1"/>
</dbReference>
<sequence length="785" mass="88959">MDIENLSLKSFNRGKSIKKYSSPMCTNTKKFICVTLSLAFILIDVLLNAFYVTKSFKQGLWLSEENQGKYVFATSLIDLWIVSLLRDIFLSIVVFWTIVRHQNAHNFTKFIHKRYIGAFFCLLMYSFAMIKMLFYADQRSNPEKNHMFMCVWNIFAGFIFFIEVYMFALIKPKHSDSYQKTNVDGSDPGESPQEDDILIETLNEANKKRSSLFRLFKYSKSDLHLIAVASFFLLAGAVCEAFVPYYTGQVLDTITVQKNFDTFRKNAIFFIAANFASGMFGGIRTCFLSIAVARLNVRFRKMVFRSLIDQEIGFFDRVKTGDMLSRLTSDTTTMSDLISQNLNGFLWNLVKTIGTLAFILKLSWQLSLTCFIGAPIVFSVGKFYGDYYRRLSSKVQKCMADSNDVAEQALSTIRTVRSFANEDGEFSSYSLRLKDMLKLKIRQALMFTSYEWAVKIAELAMTVSMLSYGAHLVSTNQISSGDFISFVIYQLTLGSCLEGLTSVYTGLMNAAGASEKIFEYLDIKPNLQLRNYEPTRLEGAIEFKDVSFTYPNRPDAQVLKDISFKVNPGEIVALVGPSGSGKSSCIALLERFYQPERGNIFVDNVALSEYNHKYIHKAIALVGQEPVLYAKKIRENIAYGLDEEECEFEQIQKAAQLANAHNFIVQQPLQYETECGERGAQLSGGQKQRLAIARALIRNPRILLLDEATSALDAESEYLVQQAIHENLKSHTVVIVAHRLTTIEKADKILVLDHGKIVEQGTHVDLLKKNGLYAQLVHKQLHADI</sequence>
<dbReference type="InterPro" id="IPR039421">
    <property type="entry name" value="Type_1_exporter"/>
</dbReference>
<keyword evidence="4 11" id="KW-0812">Transmembrane</keyword>
<feature type="domain" description="ABC transporter" evidence="12">
    <location>
        <begin position="541"/>
        <end position="779"/>
    </location>
</feature>
<evidence type="ECO:0000256" key="8">
    <source>
        <dbReference type="ARBA" id="ARBA00022967"/>
    </source>
</evidence>
<evidence type="ECO:0000256" key="7">
    <source>
        <dbReference type="ARBA" id="ARBA00022856"/>
    </source>
</evidence>